<dbReference type="Proteomes" id="UP000634780">
    <property type="component" value="Unassembled WGS sequence"/>
</dbReference>
<dbReference type="Pfam" id="PF07883">
    <property type="entry name" value="Cupin_2"/>
    <property type="match status" value="1"/>
</dbReference>
<organism evidence="2 3">
    <name type="scientific">Streptomyces flavofungini</name>
    <dbReference type="NCBI Taxonomy" id="68200"/>
    <lineage>
        <taxon>Bacteria</taxon>
        <taxon>Bacillati</taxon>
        <taxon>Actinomycetota</taxon>
        <taxon>Actinomycetes</taxon>
        <taxon>Kitasatosporales</taxon>
        <taxon>Streptomycetaceae</taxon>
        <taxon>Streptomyces</taxon>
    </lineage>
</organism>
<reference evidence="2 3" key="1">
    <citation type="submission" date="2020-12" db="EMBL/GenBank/DDBJ databases">
        <title>Streptomyces typhae sp. nov., a novel endophytic actinomycete isolated from the root of cattail pollen (Typha angustifolia L.).</title>
        <authorList>
            <person name="Peng C."/>
            <person name="Liu C."/>
        </authorList>
    </citation>
    <scope>NUCLEOTIDE SEQUENCE [LARGE SCALE GENOMIC DNA]</scope>
    <source>
        <strain evidence="2 3">JCM 4753</strain>
    </source>
</reference>
<evidence type="ECO:0000259" key="1">
    <source>
        <dbReference type="Pfam" id="PF07883"/>
    </source>
</evidence>
<dbReference type="PANTHER" id="PTHR36440:SF1">
    <property type="entry name" value="PUTATIVE (AFU_ORTHOLOGUE AFUA_8G07350)-RELATED"/>
    <property type="match status" value="1"/>
</dbReference>
<dbReference type="EMBL" id="JAEKOZ010000028">
    <property type="protein sequence ID" value="MBJ3811647.1"/>
    <property type="molecule type" value="Genomic_DNA"/>
</dbReference>
<keyword evidence="3" id="KW-1185">Reference proteome</keyword>
<dbReference type="SUPFAM" id="SSF51182">
    <property type="entry name" value="RmlC-like cupins"/>
    <property type="match status" value="1"/>
</dbReference>
<dbReference type="Gene3D" id="2.60.120.10">
    <property type="entry name" value="Jelly Rolls"/>
    <property type="match status" value="1"/>
</dbReference>
<dbReference type="InterPro" id="IPR014710">
    <property type="entry name" value="RmlC-like_jellyroll"/>
</dbReference>
<dbReference type="PANTHER" id="PTHR36440">
    <property type="entry name" value="PUTATIVE (AFU_ORTHOLOGUE AFUA_8G07350)-RELATED"/>
    <property type="match status" value="1"/>
</dbReference>
<evidence type="ECO:0000313" key="2">
    <source>
        <dbReference type="EMBL" id="MBJ3811647.1"/>
    </source>
</evidence>
<dbReference type="InterPro" id="IPR011051">
    <property type="entry name" value="RmlC_Cupin_sf"/>
</dbReference>
<dbReference type="InterPro" id="IPR053146">
    <property type="entry name" value="QDO-like"/>
</dbReference>
<accession>A0ABS0XEL9</accession>
<sequence>MTEQEALGAPARTGALIVRAGSAEHVPLPHGGGFDLLADGADTGGALGANGLTLGAGADGARPHFHARSTELFHVLDGAVDFSLAGGMTTVTRGGLVVIPPGMPHAFGAAAGATAALLAVLTPGVDRFGYFRALGRVQHGLDTFDSLLPEQDRYDVHFLGGADAAAWDEARGRATPGRAPSR</sequence>
<comment type="caution">
    <text evidence="2">The sequence shown here is derived from an EMBL/GenBank/DDBJ whole genome shotgun (WGS) entry which is preliminary data.</text>
</comment>
<protein>
    <submittedName>
        <fullName evidence="2">Cupin domain-containing protein</fullName>
    </submittedName>
</protein>
<gene>
    <name evidence="2" type="ORF">JGB26_31930</name>
</gene>
<evidence type="ECO:0000313" key="3">
    <source>
        <dbReference type="Proteomes" id="UP000634780"/>
    </source>
</evidence>
<dbReference type="InterPro" id="IPR013096">
    <property type="entry name" value="Cupin_2"/>
</dbReference>
<feature type="domain" description="Cupin type-2" evidence="1">
    <location>
        <begin position="53"/>
        <end position="120"/>
    </location>
</feature>
<dbReference type="RefSeq" id="WP_198897917.1">
    <property type="nucleotide sequence ID" value="NZ_JAEKOZ010000028.1"/>
</dbReference>
<proteinExistence type="predicted"/>
<name>A0ABS0XEL9_9ACTN</name>